<dbReference type="EMBL" id="BAABET010000003">
    <property type="protein sequence ID" value="GAA4306189.1"/>
    <property type="molecule type" value="Genomic_DNA"/>
</dbReference>
<dbReference type="Pfam" id="PF26580">
    <property type="entry name" value="Mtb12_C"/>
    <property type="match status" value="1"/>
</dbReference>
<feature type="compositionally biased region" description="Basic and acidic residues" evidence="3">
    <location>
        <begin position="44"/>
        <end position="57"/>
    </location>
</feature>
<evidence type="ECO:0000256" key="2">
    <source>
        <dbReference type="ARBA" id="ARBA00093774"/>
    </source>
</evidence>
<comment type="caution">
    <text evidence="5">The sequence shown here is derived from an EMBL/GenBank/DDBJ whole genome shotgun (WGS) entry which is preliminary data.</text>
</comment>
<feature type="region of interest" description="Disordered" evidence="3">
    <location>
        <begin position="86"/>
        <end position="135"/>
    </location>
</feature>
<evidence type="ECO:0000313" key="6">
    <source>
        <dbReference type="Proteomes" id="UP001501115"/>
    </source>
</evidence>
<feature type="compositionally biased region" description="Low complexity" evidence="3">
    <location>
        <begin position="113"/>
        <end position="126"/>
    </location>
</feature>
<protein>
    <recommendedName>
        <fullName evidence="4">Low molecular weight antigen MTB12-like C-terminal domain-containing protein</fullName>
    </recommendedName>
</protein>
<keyword evidence="1" id="KW-0732">Signal</keyword>
<feature type="region of interest" description="Disordered" evidence="3">
    <location>
        <begin position="235"/>
        <end position="271"/>
    </location>
</feature>
<accession>A0ABP8FKW8</accession>
<comment type="similarity">
    <text evidence="2">Belongs to the MTB12 family.</text>
</comment>
<gene>
    <name evidence="5" type="ORF">GCM10023086_24320</name>
</gene>
<evidence type="ECO:0000259" key="4">
    <source>
        <dbReference type="Pfam" id="PF26580"/>
    </source>
</evidence>
<organism evidence="5 6">
    <name type="scientific">Streptomyces venetus</name>
    <dbReference type="NCBI Taxonomy" id="1701086"/>
    <lineage>
        <taxon>Bacteria</taxon>
        <taxon>Bacillati</taxon>
        <taxon>Actinomycetota</taxon>
        <taxon>Actinomycetes</taxon>
        <taxon>Kitasatosporales</taxon>
        <taxon>Streptomycetaceae</taxon>
        <taxon>Streptomyces</taxon>
    </lineage>
</organism>
<keyword evidence="6" id="KW-1185">Reference proteome</keyword>
<dbReference type="InterPro" id="IPR058644">
    <property type="entry name" value="Mtb12-like_C"/>
</dbReference>
<reference evidence="6" key="1">
    <citation type="journal article" date="2019" name="Int. J. Syst. Evol. Microbiol.">
        <title>The Global Catalogue of Microorganisms (GCM) 10K type strain sequencing project: providing services to taxonomists for standard genome sequencing and annotation.</title>
        <authorList>
            <consortium name="The Broad Institute Genomics Platform"/>
            <consortium name="The Broad Institute Genome Sequencing Center for Infectious Disease"/>
            <person name="Wu L."/>
            <person name="Ma J."/>
        </authorList>
    </citation>
    <scope>NUCLEOTIDE SEQUENCE [LARGE SCALE GENOMIC DNA]</scope>
    <source>
        <strain evidence="6">JCM 31290</strain>
    </source>
</reference>
<name>A0ABP8FKW8_9ACTN</name>
<evidence type="ECO:0000256" key="1">
    <source>
        <dbReference type="ARBA" id="ARBA00022729"/>
    </source>
</evidence>
<proteinExistence type="inferred from homology"/>
<sequence length="271" mass="28637">MPQKAAMSTATAAATTATAHAARRIHGLTLLRCPGCRTPCRVEDERGEGGEHGTRDTFEEEEAMGPGRRSLCAVVMAAALSSSVISCTDDEPRPQPVPFSTPAGTSTRPLPPTTSATPTPTATAPEDPAEAEEQVRDSWARFFSPETSVEEKTDVAENGGLYQLMIEALAKDPKTRALRVRVDAVTFTSGLHARIDYTLFSGDRKVEPDGPGTSVRQGDTWKVSAKTVCSLTKYGDDVPQAPICSEPRGQGPRVGAALPAQHGPAPGASNR</sequence>
<evidence type="ECO:0000256" key="3">
    <source>
        <dbReference type="SAM" id="MobiDB-lite"/>
    </source>
</evidence>
<dbReference type="Proteomes" id="UP001501115">
    <property type="component" value="Unassembled WGS sequence"/>
</dbReference>
<feature type="region of interest" description="Disordered" evidence="3">
    <location>
        <begin position="44"/>
        <end position="64"/>
    </location>
</feature>
<feature type="domain" description="Low molecular weight antigen MTB12-like C-terminal" evidence="4">
    <location>
        <begin position="128"/>
        <end position="235"/>
    </location>
</feature>
<evidence type="ECO:0000313" key="5">
    <source>
        <dbReference type="EMBL" id="GAA4306189.1"/>
    </source>
</evidence>